<organism evidence="1">
    <name type="scientific">Lepeophtheirus salmonis</name>
    <name type="common">Salmon louse</name>
    <name type="synonym">Caligus salmonis</name>
    <dbReference type="NCBI Taxonomy" id="72036"/>
    <lineage>
        <taxon>Eukaryota</taxon>
        <taxon>Metazoa</taxon>
        <taxon>Ecdysozoa</taxon>
        <taxon>Arthropoda</taxon>
        <taxon>Crustacea</taxon>
        <taxon>Multicrustacea</taxon>
        <taxon>Hexanauplia</taxon>
        <taxon>Copepoda</taxon>
        <taxon>Siphonostomatoida</taxon>
        <taxon>Caligidae</taxon>
        <taxon>Lepeophtheirus</taxon>
    </lineage>
</organism>
<accession>A0A0K2V9Y4</accession>
<sequence length="74" mass="8990">LNDQLLPQTTVFKEKMNFKQRHTSVNIYCKSKCLQTQVQKCILLTKICCYKRYEYLQGFLCNKRVWYDLLIPKH</sequence>
<feature type="non-terminal residue" evidence="1">
    <location>
        <position position="1"/>
    </location>
</feature>
<dbReference type="EMBL" id="HACA01029611">
    <property type="protein sequence ID" value="CDW46972.1"/>
    <property type="molecule type" value="Transcribed_RNA"/>
</dbReference>
<reference evidence="1" key="1">
    <citation type="submission" date="2014-05" db="EMBL/GenBank/DDBJ databases">
        <authorList>
            <person name="Chronopoulou M."/>
        </authorList>
    </citation>
    <scope>NUCLEOTIDE SEQUENCE</scope>
    <source>
        <tissue evidence="1">Whole organism</tissue>
    </source>
</reference>
<name>A0A0K2V9Y4_LEPSM</name>
<dbReference type="AlphaFoldDB" id="A0A0K2V9Y4"/>
<protein>
    <submittedName>
        <fullName evidence="1">Uncharacterized protein</fullName>
    </submittedName>
</protein>
<proteinExistence type="predicted"/>
<evidence type="ECO:0000313" key="1">
    <source>
        <dbReference type="EMBL" id="CDW46972.1"/>
    </source>
</evidence>